<protein>
    <submittedName>
        <fullName evidence="7">Transposase, Mutator family</fullName>
    </submittedName>
</protein>
<evidence type="ECO:0000256" key="3">
    <source>
        <dbReference type="ARBA" id="ARBA00022578"/>
    </source>
</evidence>
<dbReference type="GO" id="GO:0004803">
    <property type="term" value="F:transposase activity"/>
    <property type="evidence" value="ECO:0007669"/>
    <property type="project" value="InterPro"/>
</dbReference>
<dbReference type="AlphaFoldDB" id="A0A1M5HSR2"/>
<proteinExistence type="inferred from homology"/>
<keyword evidence="8" id="KW-1185">Reference proteome</keyword>
<sequence length="111" mass="12275">MTSTGKNTKTEAKSQLKELLEADSENLLADILQLGLQQLMELERDDYIGAEPYERSDQRRSSRNGYKPRQLYTRVGTLHLRVPQADPRRGVLPVDSGALPAQRKGLGGGPG</sequence>
<organism evidence="7 8">
    <name type="scientific">Fodinibius roseus</name>
    <dbReference type="NCBI Taxonomy" id="1194090"/>
    <lineage>
        <taxon>Bacteria</taxon>
        <taxon>Pseudomonadati</taxon>
        <taxon>Balneolota</taxon>
        <taxon>Balneolia</taxon>
        <taxon>Balneolales</taxon>
        <taxon>Balneolaceae</taxon>
        <taxon>Fodinibius</taxon>
    </lineage>
</organism>
<keyword evidence="3" id="KW-0815">Transposition</keyword>
<evidence type="ECO:0000256" key="1">
    <source>
        <dbReference type="ARBA" id="ARBA00002190"/>
    </source>
</evidence>
<dbReference type="EMBL" id="FQUS01000021">
    <property type="protein sequence ID" value="SHG18977.1"/>
    <property type="molecule type" value="Genomic_DNA"/>
</dbReference>
<keyword evidence="5" id="KW-0233">DNA recombination</keyword>
<gene>
    <name evidence="7" type="ORF">SAMN05443144_1215</name>
</gene>
<name>A0A1M5HSR2_9BACT</name>
<evidence type="ECO:0000313" key="8">
    <source>
        <dbReference type="Proteomes" id="UP000184041"/>
    </source>
</evidence>
<evidence type="ECO:0000256" key="2">
    <source>
        <dbReference type="ARBA" id="ARBA00010961"/>
    </source>
</evidence>
<comment type="similarity">
    <text evidence="2">Belongs to the transposase mutator family.</text>
</comment>
<dbReference type="GO" id="GO:0006313">
    <property type="term" value="P:DNA transposition"/>
    <property type="evidence" value="ECO:0007669"/>
    <property type="project" value="InterPro"/>
</dbReference>
<reference evidence="7 8" key="1">
    <citation type="submission" date="2016-11" db="EMBL/GenBank/DDBJ databases">
        <authorList>
            <person name="Jaros S."/>
            <person name="Januszkiewicz K."/>
            <person name="Wedrychowicz H."/>
        </authorList>
    </citation>
    <scope>NUCLEOTIDE SEQUENCE [LARGE SCALE GENOMIC DNA]</scope>
    <source>
        <strain evidence="7 8">DSM 21986</strain>
    </source>
</reference>
<keyword evidence="4" id="KW-0238">DNA-binding</keyword>
<evidence type="ECO:0000256" key="6">
    <source>
        <dbReference type="SAM" id="MobiDB-lite"/>
    </source>
</evidence>
<feature type="compositionally biased region" description="Basic and acidic residues" evidence="6">
    <location>
        <begin position="49"/>
        <end position="60"/>
    </location>
</feature>
<dbReference type="STRING" id="1194090.SAMN05443144_1215"/>
<dbReference type="GO" id="GO:0003677">
    <property type="term" value="F:DNA binding"/>
    <property type="evidence" value="ECO:0007669"/>
    <property type="project" value="UniProtKB-KW"/>
</dbReference>
<accession>A0A1M5HSR2</accession>
<evidence type="ECO:0000313" key="7">
    <source>
        <dbReference type="EMBL" id="SHG18977.1"/>
    </source>
</evidence>
<dbReference type="Pfam" id="PF00872">
    <property type="entry name" value="Transposase_mut"/>
    <property type="match status" value="1"/>
</dbReference>
<feature type="region of interest" description="Disordered" evidence="6">
    <location>
        <begin position="49"/>
        <end position="70"/>
    </location>
</feature>
<evidence type="ECO:0000256" key="4">
    <source>
        <dbReference type="ARBA" id="ARBA00023125"/>
    </source>
</evidence>
<dbReference type="InterPro" id="IPR001207">
    <property type="entry name" value="Transposase_mutator"/>
</dbReference>
<evidence type="ECO:0000256" key="5">
    <source>
        <dbReference type="ARBA" id="ARBA00023172"/>
    </source>
</evidence>
<comment type="function">
    <text evidence="1">Required for the transposition of the insertion element.</text>
</comment>
<dbReference type="Proteomes" id="UP000184041">
    <property type="component" value="Unassembled WGS sequence"/>
</dbReference>
<feature type="region of interest" description="Disordered" evidence="6">
    <location>
        <begin position="84"/>
        <end position="111"/>
    </location>
</feature>
<dbReference type="RefSeq" id="WP_170864438.1">
    <property type="nucleotide sequence ID" value="NZ_FQUS01000021.1"/>
</dbReference>